<dbReference type="InterPro" id="IPR029071">
    <property type="entry name" value="Ubiquitin-like_domsf"/>
</dbReference>
<dbReference type="CDD" id="cd17039">
    <property type="entry name" value="Ubl_ubiquitin_like"/>
    <property type="match status" value="1"/>
</dbReference>
<proteinExistence type="predicted"/>
<dbReference type="EMBL" id="SNRW01034910">
    <property type="protein sequence ID" value="KAA6355257.1"/>
    <property type="molecule type" value="Genomic_DNA"/>
</dbReference>
<dbReference type="AlphaFoldDB" id="A0A5J4TAI2"/>
<sequence length="187" mass="21305">MSQPAKKEEEIGPPLKICIQNFYSFKPTKINTTANATINDIKKLSLEGINDTKYTLLKGNKKLNDMESAESQGIKNGDVLTLVENQFITHHVAQLEHDFHQHQQELAKQIKDDSEDIFQMTNPNEPCLPSGIDQLIESGKEIDFDFSKEQYQSLNAHEKIKAAFQEMCKVGNEYIQSKPIPKLQSQR</sequence>
<gene>
    <name evidence="2" type="ORF">EZS28_049216</name>
</gene>
<protein>
    <recommendedName>
        <fullName evidence="1">Ubiquitin-like domain-containing protein</fullName>
    </recommendedName>
</protein>
<dbReference type="Proteomes" id="UP000324800">
    <property type="component" value="Unassembled WGS sequence"/>
</dbReference>
<dbReference type="SUPFAM" id="SSF54236">
    <property type="entry name" value="Ubiquitin-like"/>
    <property type="match status" value="1"/>
</dbReference>
<name>A0A5J4TAI2_9EUKA</name>
<accession>A0A5J4TAI2</accession>
<evidence type="ECO:0000313" key="3">
    <source>
        <dbReference type="Proteomes" id="UP000324800"/>
    </source>
</evidence>
<evidence type="ECO:0000259" key="1">
    <source>
        <dbReference type="PROSITE" id="PS50053"/>
    </source>
</evidence>
<evidence type="ECO:0000313" key="2">
    <source>
        <dbReference type="EMBL" id="KAA6355257.1"/>
    </source>
</evidence>
<reference evidence="2 3" key="1">
    <citation type="submission" date="2019-03" db="EMBL/GenBank/DDBJ databases">
        <title>Single cell metagenomics reveals metabolic interactions within the superorganism composed of flagellate Streblomastix strix and complex community of Bacteroidetes bacteria on its surface.</title>
        <authorList>
            <person name="Treitli S.C."/>
            <person name="Kolisko M."/>
            <person name="Husnik F."/>
            <person name="Keeling P."/>
            <person name="Hampl V."/>
        </authorList>
    </citation>
    <scope>NUCLEOTIDE SEQUENCE [LARGE SCALE GENOMIC DNA]</scope>
    <source>
        <strain evidence="2">ST1C</strain>
    </source>
</reference>
<comment type="caution">
    <text evidence="2">The sequence shown here is derived from an EMBL/GenBank/DDBJ whole genome shotgun (WGS) entry which is preliminary data.</text>
</comment>
<feature type="domain" description="Ubiquitin-like" evidence="1">
    <location>
        <begin position="15"/>
        <end position="86"/>
    </location>
</feature>
<dbReference type="InterPro" id="IPR000626">
    <property type="entry name" value="Ubiquitin-like_dom"/>
</dbReference>
<organism evidence="2 3">
    <name type="scientific">Streblomastix strix</name>
    <dbReference type="NCBI Taxonomy" id="222440"/>
    <lineage>
        <taxon>Eukaryota</taxon>
        <taxon>Metamonada</taxon>
        <taxon>Preaxostyla</taxon>
        <taxon>Oxymonadida</taxon>
        <taxon>Streblomastigidae</taxon>
        <taxon>Streblomastix</taxon>
    </lineage>
</organism>
<dbReference type="PROSITE" id="PS50053">
    <property type="entry name" value="UBIQUITIN_2"/>
    <property type="match status" value="1"/>
</dbReference>